<proteinExistence type="predicted"/>
<dbReference type="AlphaFoldDB" id="A0A813LQ71"/>
<reference evidence="2" key="1">
    <citation type="submission" date="2021-02" db="EMBL/GenBank/DDBJ databases">
        <authorList>
            <person name="Dougan E. K."/>
            <person name="Rhodes N."/>
            <person name="Thang M."/>
            <person name="Chan C."/>
        </authorList>
    </citation>
    <scope>NUCLEOTIDE SEQUENCE</scope>
</reference>
<evidence type="ECO:0000313" key="3">
    <source>
        <dbReference type="Proteomes" id="UP000626109"/>
    </source>
</evidence>
<dbReference type="EMBL" id="CAJNNW010036922">
    <property type="protein sequence ID" value="CAE8738288.1"/>
    <property type="molecule type" value="Genomic_DNA"/>
</dbReference>
<feature type="compositionally biased region" description="Polar residues" evidence="1">
    <location>
        <begin position="13"/>
        <end position="41"/>
    </location>
</feature>
<sequence>VALSPGAPVHVRTQISSRSALSPSANRSVAANLSPLHSSPEISHRSPRPQSPRPGLSEYDPVAFRMGDTHVGDWRQTVSQFPQFDGSLTSLVVGSLSQAG</sequence>
<accession>A0A813LQ71</accession>
<evidence type="ECO:0000256" key="1">
    <source>
        <dbReference type="SAM" id="MobiDB-lite"/>
    </source>
</evidence>
<feature type="non-terminal residue" evidence="2">
    <location>
        <position position="1"/>
    </location>
</feature>
<gene>
    <name evidence="2" type="ORF">PGLA2088_LOCUS49125</name>
</gene>
<protein>
    <submittedName>
        <fullName evidence="2">Uncharacterized protein</fullName>
    </submittedName>
</protein>
<name>A0A813LQ71_POLGL</name>
<feature type="region of interest" description="Disordered" evidence="1">
    <location>
        <begin position="1"/>
        <end position="61"/>
    </location>
</feature>
<dbReference type="Proteomes" id="UP000626109">
    <property type="component" value="Unassembled WGS sequence"/>
</dbReference>
<feature type="non-terminal residue" evidence="2">
    <location>
        <position position="100"/>
    </location>
</feature>
<evidence type="ECO:0000313" key="2">
    <source>
        <dbReference type="EMBL" id="CAE8738288.1"/>
    </source>
</evidence>
<comment type="caution">
    <text evidence="2">The sequence shown here is derived from an EMBL/GenBank/DDBJ whole genome shotgun (WGS) entry which is preliminary data.</text>
</comment>
<organism evidence="2 3">
    <name type="scientific">Polarella glacialis</name>
    <name type="common">Dinoflagellate</name>
    <dbReference type="NCBI Taxonomy" id="89957"/>
    <lineage>
        <taxon>Eukaryota</taxon>
        <taxon>Sar</taxon>
        <taxon>Alveolata</taxon>
        <taxon>Dinophyceae</taxon>
        <taxon>Suessiales</taxon>
        <taxon>Suessiaceae</taxon>
        <taxon>Polarella</taxon>
    </lineage>
</organism>